<dbReference type="EMBL" id="SZQA01000015">
    <property type="protein sequence ID" value="TKK87560.1"/>
    <property type="molecule type" value="Genomic_DNA"/>
</dbReference>
<reference evidence="1 2" key="1">
    <citation type="submission" date="2019-04" db="EMBL/GenBank/DDBJ databases">
        <title>Herbidospora sp. NEAU-GS14.nov., a novel actinomycete isolated from soil.</title>
        <authorList>
            <person name="Han L."/>
        </authorList>
    </citation>
    <scope>NUCLEOTIDE SEQUENCE [LARGE SCALE GENOMIC DNA]</scope>
    <source>
        <strain evidence="1 2">NEAU-GS14</strain>
    </source>
</reference>
<name>A0A4U3MFN6_9ACTN</name>
<keyword evidence="2" id="KW-1185">Reference proteome</keyword>
<protein>
    <recommendedName>
        <fullName evidence="3">DUF1579 domain-containing protein</fullName>
    </recommendedName>
</protein>
<evidence type="ECO:0008006" key="3">
    <source>
        <dbReference type="Google" id="ProtNLM"/>
    </source>
</evidence>
<organism evidence="1 2">
    <name type="scientific">Herbidospora galbida</name>
    <dbReference type="NCBI Taxonomy" id="2575442"/>
    <lineage>
        <taxon>Bacteria</taxon>
        <taxon>Bacillati</taxon>
        <taxon>Actinomycetota</taxon>
        <taxon>Actinomycetes</taxon>
        <taxon>Streptosporangiales</taxon>
        <taxon>Streptosporangiaceae</taxon>
        <taxon>Herbidospora</taxon>
    </lineage>
</organism>
<dbReference type="OrthoDB" id="4210699at2"/>
<comment type="caution">
    <text evidence="1">The sequence shown here is derived from an EMBL/GenBank/DDBJ whole genome shotgun (WGS) entry which is preliminary data.</text>
</comment>
<dbReference type="AlphaFoldDB" id="A0A4U3MFN6"/>
<dbReference type="Proteomes" id="UP000308705">
    <property type="component" value="Unassembled WGS sequence"/>
</dbReference>
<dbReference type="RefSeq" id="WP_137248077.1">
    <property type="nucleotide sequence ID" value="NZ_SZQA01000015.1"/>
</dbReference>
<evidence type="ECO:0000313" key="2">
    <source>
        <dbReference type="Proteomes" id="UP000308705"/>
    </source>
</evidence>
<evidence type="ECO:0000313" key="1">
    <source>
        <dbReference type="EMBL" id="TKK87560.1"/>
    </source>
</evidence>
<sequence>MQRLKPLIGEWAVTTALPDGRVLGRVRSTFTWLDDRFVVQRTDVFPGDQGMPELFPAVCVYGPDDDTGRFTQLYSDGRGVHRVYQCVFGDGVWRMWRDQPGFAQRFTATVEGDVIDGGWELAQEEGVWKPDLSVRYERAGRPA</sequence>
<proteinExistence type="predicted"/>
<gene>
    <name evidence="1" type="ORF">FDA94_17190</name>
</gene>
<accession>A0A4U3MFN6</accession>